<dbReference type="AlphaFoldDB" id="A0AAD1ZE55"/>
<evidence type="ECO:0000259" key="3">
    <source>
        <dbReference type="Pfam" id="PF25502"/>
    </source>
</evidence>
<proteinExistence type="predicted"/>
<evidence type="ECO:0000259" key="2">
    <source>
        <dbReference type="Pfam" id="PF25500"/>
    </source>
</evidence>
<sequence>MNLQPSPGDIKTESYKLLVFIYFCYLLDKAESQPKPTPKGDWRQVVTFGITAVNIQGFEMAAEKLEVCPKEDLVEELMEYLVCPSVHIKDNDQQVVAIQMYAVVLLYNYYHRKLHPKIELLDFVAFCELSVFLRPSMKAFMKSTIQAESTEMNNTEDELSITEKEIKSACNISMALDASKDVPNIEGWPVSKVSVLLVDAKKENCLLKFGNVTKGVWSLIEIDLDESKINSKISAKEKIGKKRKRKTRRSADPKNAVEDGFQRLAFDTVKEETGINRSDLVILETHIVYSLNKENTATQVYIMQWIQWKQSICEYKEFLVEYVLKSLQGPLVEKITGFWTIRPVVEYYRMLPYVGIMSSWFLRWIWLVVIMMLVIMLNLVFQWLLPLQCFHGVLLSTGIGLWMQGNIAMPLKLSNGELIISLKQMVDAPVTATHADLLRKAAELSLENENLKKRAEI</sequence>
<keyword evidence="1" id="KW-0812">Transmembrane</keyword>
<dbReference type="PANTHER" id="PTHR33913:SF1">
    <property type="entry name" value="DRBM DOMAIN-CONTAINING PROTEIN"/>
    <property type="match status" value="1"/>
</dbReference>
<dbReference type="EMBL" id="OU503044">
    <property type="protein sequence ID" value="CAI9768166.1"/>
    <property type="molecule type" value="Genomic_DNA"/>
</dbReference>
<keyword evidence="1" id="KW-0472">Membrane</keyword>
<dbReference type="Proteomes" id="UP000834106">
    <property type="component" value="Chromosome 9"/>
</dbReference>
<gene>
    <name evidence="4" type="ORF">FPE_LOCUS15596</name>
</gene>
<dbReference type="Pfam" id="PF25500">
    <property type="entry name" value="DUF7913"/>
    <property type="match status" value="1"/>
</dbReference>
<evidence type="ECO:0000256" key="1">
    <source>
        <dbReference type="SAM" id="Phobius"/>
    </source>
</evidence>
<dbReference type="PANTHER" id="PTHR33913">
    <property type="entry name" value="ALEURONE LAYER MORPHOGENESIS PROTEIN"/>
    <property type="match status" value="1"/>
</dbReference>
<evidence type="ECO:0000313" key="5">
    <source>
        <dbReference type="Proteomes" id="UP000834106"/>
    </source>
</evidence>
<protein>
    <submittedName>
        <fullName evidence="4">Uncharacterized protein</fullName>
    </submittedName>
</protein>
<feature type="domain" description="DUF7915" evidence="3">
    <location>
        <begin position="213"/>
        <end position="363"/>
    </location>
</feature>
<accession>A0AAD1ZE55</accession>
<reference evidence="4" key="1">
    <citation type="submission" date="2023-05" db="EMBL/GenBank/DDBJ databases">
        <authorList>
            <person name="Huff M."/>
        </authorList>
    </citation>
    <scope>NUCLEOTIDE SEQUENCE</scope>
</reference>
<name>A0AAD1ZE55_9LAMI</name>
<feature type="transmembrane region" description="Helical" evidence="1">
    <location>
        <begin position="360"/>
        <end position="377"/>
    </location>
</feature>
<keyword evidence="1" id="KW-1133">Transmembrane helix</keyword>
<dbReference type="InterPro" id="IPR057237">
    <property type="entry name" value="DUF7915"/>
</dbReference>
<keyword evidence="5" id="KW-1185">Reference proteome</keyword>
<organism evidence="4 5">
    <name type="scientific">Fraxinus pennsylvanica</name>
    <dbReference type="NCBI Taxonomy" id="56036"/>
    <lineage>
        <taxon>Eukaryota</taxon>
        <taxon>Viridiplantae</taxon>
        <taxon>Streptophyta</taxon>
        <taxon>Embryophyta</taxon>
        <taxon>Tracheophyta</taxon>
        <taxon>Spermatophyta</taxon>
        <taxon>Magnoliopsida</taxon>
        <taxon>eudicotyledons</taxon>
        <taxon>Gunneridae</taxon>
        <taxon>Pentapetalae</taxon>
        <taxon>asterids</taxon>
        <taxon>lamiids</taxon>
        <taxon>Lamiales</taxon>
        <taxon>Oleaceae</taxon>
        <taxon>Oleeae</taxon>
        <taxon>Fraxinus</taxon>
    </lineage>
</organism>
<evidence type="ECO:0000313" key="4">
    <source>
        <dbReference type="EMBL" id="CAI9768166.1"/>
    </source>
</evidence>
<feature type="domain" description="DUF7913" evidence="2">
    <location>
        <begin position="66"/>
        <end position="177"/>
    </location>
</feature>
<dbReference type="InterPro" id="IPR057235">
    <property type="entry name" value="DUF7913"/>
</dbReference>
<dbReference type="Pfam" id="PF25502">
    <property type="entry name" value="DUF7915"/>
    <property type="match status" value="1"/>
</dbReference>